<evidence type="ECO:0000256" key="2">
    <source>
        <dbReference type="SAM" id="MobiDB-lite"/>
    </source>
</evidence>
<dbReference type="InterPro" id="IPR045351">
    <property type="entry name" value="DUF6531"/>
</dbReference>
<dbReference type="PANTHER" id="PTHR32305">
    <property type="match status" value="1"/>
</dbReference>
<feature type="region of interest" description="Disordered" evidence="2">
    <location>
        <begin position="1"/>
        <end position="35"/>
    </location>
</feature>
<protein>
    <recommendedName>
        <fullName evidence="7">Type IV secretion protein Rhs</fullName>
    </recommendedName>
</protein>
<evidence type="ECO:0000256" key="1">
    <source>
        <dbReference type="ARBA" id="ARBA00022737"/>
    </source>
</evidence>
<evidence type="ECO:0008006" key="7">
    <source>
        <dbReference type="Google" id="ProtNLM"/>
    </source>
</evidence>
<gene>
    <name evidence="5" type="ORF">FE392_13820</name>
</gene>
<dbReference type="InterPro" id="IPR006530">
    <property type="entry name" value="YD"/>
</dbReference>
<keyword evidence="6" id="KW-1185">Reference proteome</keyword>
<feature type="non-terminal residue" evidence="5">
    <location>
        <position position="1"/>
    </location>
</feature>
<evidence type="ECO:0000313" key="5">
    <source>
        <dbReference type="EMBL" id="MDX7988394.1"/>
    </source>
</evidence>
<dbReference type="NCBIfam" id="TIGR01643">
    <property type="entry name" value="YD_repeat_2x"/>
    <property type="match status" value="10"/>
</dbReference>
<feature type="non-terminal residue" evidence="5">
    <location>
        <position position="1056"/>
    </location>
</feature>
<dbReference type="InterPro" id="IPR050708">
    <property type="entry name" value="T6SS_VgrG/RHS"/>
</dbReference>
<name>A0ABU4SC72_9GAMM</name>
<comment type="caution">
    <text evidence="5">The sequence shown here is derived from an EMBL/GenBank/DDBJ whole genome shotgun (WGS) entry which is preliminary data.</text>
</comment>
<feature type="domain" description="Teneurin-like YD-shell" evidence="4">
    <location>
        <begin position="368"/>
        <end position="509"/>
    </location>
</feature>
<dbReference type="PANTHER" id="PTHR32305:SF15">
    <property type="entry name" value="PROTEIN RHSA-RELATED"/>
    <property type="match status" value="1"/>
</dbReference>
<proteinExistence type="predicted"/>
<accession>A0ABU4SC72</accession>
<feature type="domain" description="DUF6531" evidence="3">
    <location>
        <begin position="272"/>
        <end position="343"/>
    </location>
</feature>
<feature type="domain" description="Teneurin-like YD-shell" evidence="4">
    <location>
        <begin position="516"/>
        <end position="717"/>
    </location>
</feature>
<evidence type="ECO:0000313" key="6">
    <source>
        <dbReference type="Proteomes" id="UP001271890"/>
    </source>
</evidence>
<organism evidence="5 6">
    <name type="scientific">Xenorhabdus santafensis</name>
    <dbReference type="NCBI Taxonomy" id="2582833"/>
    <lineage>
        <taxon>Bacteria</taxon>
        <taxon>Pseudomonadati</taxon>
        <taxon>Pseudomonadota</taxon>
        <taxon>Gammaproteobacteria</taxon>
        <taxon>Enterobacterales</taxon>
        <taxon>Morganellaceae</taxon>
        <taxon>Xenorhabdus</taxon>
    </lineage>
</organism>
<feature type="compositionally biased region" description="Basic and acidic residues" evidence="2">
    <location>
        <begin position="1"/>
        <end position="11"/>
    </location>
</feature>
<dbReference type="Proteomes" id="UP001271890">
    <property type="component" value="Unassembled WGS sequence"/>
</dbReference>
<feature type="compositionally biased region" description="Basic and acidic residues" evidence="2">
    <location>
        <begin position="244"/>
        <end position="253"/>
    </location>
</feature>
<dbReference type="RefSeq" id="WP_319930799.1">
    <property type="nucleotide sequence ID" value="NZ_VCDN01000053.1"/>
</dbReference>
<dbReference type="InterPro" id="IPR056823">
    <property type="entry name" value="TEN-like_YD-shell"/>
</dbReference>
<dbReference type="Pfam" id="PF20148">
    <property type="entry name" value="DUF6531"/>
    <property type="match status" value="1"/>
</dbReference>
<reference evidence="6" key="1">
    <citation type="journal article" date="2024" name="Toxins">
        <title>Genome Sequence Analysis of Native Xenorhabdus Strains Isolated from Entomopathogenic Nematodes in Argentina.</title>
        <authorList>
            <person name="Palma L."/>
            <person name="Frizzo L."/>
            <person name="Kaiser S."/>
            <person name="Berry C."/>
            <person name="Caballero P."/>
            <person name="Bode H.B."/>
            <person name="Del Valle E.E."/>
        </authorList>
    </citation>
    <scope>NUCLEOTIDE SEQUENCE [LARGE SCALE GENOMIC DNA]</scope>
    <source>
        <strain evidence="6">12</strain>
    </source>
</reference>
<feature type="compositionally biased region" description="Polar residues" evidence="2">
    <location>
        <begin position="256"/>
        <end position="266"/>
    </location>
</feature>
<feature type="domain" description="Teneurin-like YD-shell" evidence="4">
    <location>
        <begin position="725"/>
        <end position="844"/>
    </location>
</feature>
<keyword evidence="1" id="KW-0677">Repeat</keyword>
<dbReference type="SUPFAM" id="SSF63829">
    <property type="entry name" value="Calcium-dependent phosphotriesterase"/>
    <property type="match status" value="1"/>
</dbReference>
<evidence type="ECO:0000259" key="4">
    <source>
        <dbReference type="Pfam" id="PF25023"/>
    </source>
</evidence>
<dbReference type="EMBL" id="VCDN01000053">
    <property type="protein sequence ID" value="MDX7988394.1"/>
    <property type="molecule type" value="Genomic_DNA"/>
</dbReference>
<sequence length="1056" mass="118575">EPLPVKARDDSPSGTGNTLGKIVGQAPQGANPPHEANAAVIPETKQEKGIWNGLKKLASELGDAVVDKAKQTGQDLATPEGWNQIEQAKGVGKAASNAGVGMAEMAIKGGMLNSSREMDESARTLGLWGKILGNKKAEKHAEVMGEIADAGRNNANAFNLDEYKMTLDTPGQRLGGLAFEIGTFFSPEKFVSAMGFMSKASTVTKVAEVSAAVEKTAGAAKAVEAGGAGGKIKGHSTDTPAAKPKKEPPKDDATPSNNKDGNCNGTCTKKSEPVDVATGDFLQEWPVIAIPGLLPITLNRSYRSTAKYNGLFGSKWADDWSRQLVIGKHEILFTDTDGVVYDFAAPDNQVQARNKHIPHCVLTGELNGELRLTDRQSQLIYHFNQMAKTCRKLSAITDRRQNRIDFVYDKDGQLIEVTRNDGVRLTLSYQDNQLRAVDLPEGSMTQRLVSCHYDEQGYLSECETFQHNHLWHEYDPQGRMIRWHDTDQTDFHLTYDEKGRVISTGSPSGYWHDRFRYDDNARITTYLDGEGGESHYHYDPNGLVIREVDPLGRITRRQWRHSQIVWESNPAGQMTSFDYNPDGALTEVKLPTGETFTYDYDEHGQLIESCLPTGECWQFQYDEQGNLTALINPLGHTEAYQYGTHGELRQRLLPDGRQWHYAYDEQQRLAAVMTPDGHTTGLELDTLGRLRRFTDALKQETRYRYSPDHASLNNGSLSEITLADGVTQKLEYDSEHRVAAVTDGEGRTTRYAYGAFDLLTHVTRPDGTQLHFGYDRLTRLNSVTASTGETYRYERDAAGQIIRETDFTGRVVTYQYDVLGRRTRASYPDSQQLCWHYSTAGLLVKQESWQPQDGTWVLAATTHYEYNDRHQLVKAVNDDAVVEYEYDDTTGLPTVERLNGREIIRQWDTLTGRPVSEHVDDHTLYFGYNPMGALNHFQLNQHTPLAFQHDALGRETVRESANGFILASRYTATGLLAHQSAGQATQFFRETLAQNDPHFPPQATAVNRSWQYDRAHNVRVIDDSRWGQTRYRYNANDQILHTLFEGNRPYEEQFHY</sequence>
<dbReference type="Pfam" id="PF25023">
    <property type="entry name" value="TEN_YD-shell"/>
    <property type="match status" value="3"/>
</dbReference>
<evidence type="ECO:0000259" key="3">
    <source>
        <dbReference type="Pfam" id="PF20148"/>
    </source>
</evidence>
<dbReference type="Gene3D" id="2.180.10.10">
    <property type="entry name" value="RHS repeat-associated core"/>
    <property type="match status" value="3"/>
</dbReference>
<feature type="region of interest" description="Disordered" evidence="2">
    <location>
        <begin position="224"/>
        <end position="266"/>
    </location>
</feature>